<dbReference type="STRING" id="1545044.SAMN05444276_102558"/>
<dbReference type="Proteomes" id="UP000182944">
    <property type="component" value="Unassembled WGS sequence"/>
</dbReference>
<evidence type="ECO:0000313" key="12">
    <source>
        <dbReference type="Proteomes" id="UP000182944"/>
    </source>
</evidence>
<feature type="domain" description="Tripartite ATP-independent periplasmic transporters DctQ component" evidence="10">
    <location>
        <begin position="28"/>
        <end position="160"/>
    </location>
</feature>
<protein>
    <recommendedName>
        <fullName evidence="9">TRAP transporter small permease protein</fullName>
    </recommendedName>
</protein>
<dbReference type="GO" id="GO:0015740">
    <property type="term" value="P:C4-dicarboxylate transport"/>
    <property type="evidence" value="ECO:0007669"/>
    <property type="project" value="TreeGrafter"/>
</dbReference>
<dbReference type="InterPro" id="IPR055348">
    <property type="entry name" value="DctQ"/>
</dbReference>
<feature type="transmembrane region" description="Helical" evidence="9">
    <location>
        <begin position="51"/>
        <end position="69"/>
    </location>
</feature>
<feature type="transmembrane region" description="Helical" evidence="9">
    <location>
        <begin position="12"/>
        <end position="31"/>
    </location>
</feature>
<dbReference type="RefSeq" id="WP_036730803.1">
    <property type="nucleotide sequence ID" value="NZ_CP051542.1"/>
</dbReference>
<accession>A0A1H2XLN8</accession>
<keyword evidence="12" id="KW-1185">Reference proteome</keyword>
<dbReference type="GO" id="GO:0005886">
    <property type="term" value="C:plasma membrane"/>
    <property type="evidence" value="ECO:0007669"/>
    <property type="project" value="UniProtKB-SubCell"/>
</dbReference>
<comment type="subunit">
    <text evidence="9">The complex comprises the extracytoplasmic solute receptor protein and the two transmembrane proteins.</text>
</comment>
<evidence type="ECO:0000256" key="9">
    <source>
        <dbReference type="RuleBase" id="RU369079"/>
    </source>
</evidence>
<feature type="transmembrane region" description="Helical" evidence="9">
    <location>
        <begin position="137"/>
        <end position="162"/>
    </location>
</feature>
<evidence type="ECO:0000256" key="6">
    <source>
        <dbReference type="ARBA" id="ARBA00022989"/>
    </source>
</evidence>
<dbReference type="OrthoDB" id="6160477at2"/>
<proteinExistence type="inferred from homology"/>
<dbReference type="GO" id="GO:0022857">
    <property type="term" value="F:transmembrane transporter activity"/>
    <property type="evidence" value="ECO:0007669"/>
    <property type="project" value="UniProtKB-UniRule"/>
</dbReference>
<keyword evidence="5 9" id="KW-0812">Transmembrane</keyword>
<evidence type="ECO:0000256" key="4">
    <source>
        <dbReference type="ARBA" id="ARBA00022519"/>
    </source>
</evidence>
<evidence type="ECO:0000256" key="8">
    <source>
        <dbReference type="ARBA" id="ARBA00038436"/>
    </source>
</evidence>
<dbReference type="Pfam" id="PF04290">
    <property type="entry name" value="DctQ"/>
    <property type="match status" value="1"/>
</dbReference>
<dbReference type="PANTHER" id="PTHR35011">
    <property type="entry name" value="2,3-DIKETO-L-GULONATE TRAP TRANSPORTER SMALL PERMEASE PROTEIN YIAM"/>
    <property type="match status" value="1"/>
</dbReference>
<keyword evidence="3" id="KW-1003">Cell membrane</keyword>
<gene>
    <name evidence="11" type="ORF">SAMN05444276_102558</name>
</gene>
<evidence type="ECO:0000256" key="1">
    <source>
        <dbReference type="ARBA" id="ARBA00004429"/>
    </source>
</evidence>
<dbReference type="AlphaFoldDB" id="A0A1H2XLN8"/>
<comment type="subcellular location">
    <subcellularLocation>
        <location evidence="1 9">Cell inner membrane</location>
        <topology evidence="1 9">Multi-pass membrane protein</topology>
    </subcellularLocation>
</comment>
<name>A0A1H2XLN8_9RHOB</name>
<feature type="transmembrane region" description="Helical" evidence="9">
    <location>
        <begin position="89"/>
        <end position="108"/>
    </location>
</feature>
<organism evidence="11 12">
    <name type="scientific">Paracoccus sanguinis</name>
    <dbReference type="NCBI Taxonomy" id="1545044"/>
    <lineage>
        <taxon>Bacteria</taxon>
        <taxon>Pseudomonadati</taxon>
        <taxon>Pseudomonadota</taxon>
        <taxon>Alphaproteobacteria</taxon>
        <taxon>Rhodobacterales</taxon>
        <taxon>Paracoccaceae</taxon>
        <taxon>Paracoccus</taxon>
    </lineage>
</organism>
<keyword evidence="6 9" id="KW-1133">Transmembrane helix</keyword>
<dbReference type="EMBL" id="FNNA01000002">
    <property type="protein sequence ID" value="SDW93765.1"/>
    <property type="molecule type" value="Genomic_DNA"/>
</dbReference>
<keyword evidence="4 9" id="KW-0997">Cell inner membrane</keyword>
<evidence type="ECO:0000259" key="10">
    <source>
        <dbReference type="Pfam" id="PF04290"/>
    </source>
</evidence>
<comment type="function">
    <text evidence="9">Part of the tripartite ATP-independent periplasmic (TRAP) transport system.</text>
</comment>
<dbReference type="PANTHER" id="PTHR35011:SF2">
    <property type="entry name" value="2,3-DIKETO-L-GULONATE TRAP TRANSPORTER SMALL PERMEASE PROTEIN YIAM"/>
    <property type="match status" value="1"/>
</dbReference>
<evidence type="ECO:0000256" key="2">
    <source>
        <dbReference type="ARBA" id="ARBA00022448"/>
    </source>
</evidence>
<keyword evidence="2 9" id="KW-0813">Transport</keyword>
<keyword evidence="7 9" id="KW-0472">Membrane</keyword>
<evidence type="ECO:0000256" key="5">
    <source>
        <dbReference type="ARBA" id="ARBA00022692"/>
    </source>
</evidence>
<evidence type="ECO:0000256" key="7">
    <source>
        <dbReference type="ARBA" id="ARBA00023136"/>
    </source>
</evidence>
<sequence>MLDRLIFRADRMALLGVRLGGAMILFAALMVSADVLTRRLFGVTIGGSDEISGYLFAIATAMALPYTVLSRSNVRIDALYGRLTPRLRAGLDLVALLALGAFALLVVWRAGATVGITWTNGSRAITPLQTPLIVPQLLWYAGWLAFAATVLLMIAAVVRALARGDLAAVQKMAGAMTQDEEVAGETGDLLPLMQTEAH</sequence>
<comment type="similarity">
    <text evidence="8 9">Belongs to the TRAP transporter small permease family.</text>
</comment>
<evidence type="ECO:0000313" key="11">
    <source>
        <dbReference type="EMBL" id="SDW93765.1"/>
    </source>
</evidence>
<reference evidence="12" key="1">
    <citation type="submission" date="2016-10" db="EMBL/GenBank/DDBJ databases">
        <authorList>
            <person name="Varghese N."/>
            <person name="Submissions S."/>
        </authorList>
    </citation>
    <scope>NUCLEOTIDE SEQUENCE [LARGE SCALE GENOMIC DNA]</scope>
    <source>
        <strain evidence="12">DSM 29303</strain>
    </source>
</reference>
<dbReference type="InterPro" id="IPR007387">
    <property type="entry name" value="TRAP_DctQ"/>
</dbReference>
<evidence type="ECO:0000256" key="3">
    <source>
        <dbReference type="ARBA" id="ARBA00022475"/>
    </source>
</evidence>